<proteinExistence type="predicted"/>
<gene>
    <name evidence="2" type="ORF">GCM10008171_28780</name>
</gene>
<sequence>MVNERQIRAARSLLNWSQQDLADRAGVARFTLIKIEAGEAAHQATVAKIVTALESEGILFLDADDRYGVSARR</sequence>
<dbReference type="PROSITE" id="PS50943">
    <property type="entry name" value="HTH_CROC1"/>
    <property type="match status" value="1"/>
</dbReference>
<evidence type="ECO:0000313" key="2">
    <source>
        <dbReference type="EMBL" id="GLK77624.1"/>
    </source>
</evidence>
<dbReference type="Proteomes" id="UP001143364">
    <property type="component" value="Unassembled WGS sequence"/>
</dbReference>
<reference evidence="2" key="2">
    <citation type="submission" date="2023-01" db="EMBL/GenBank/DDBJ databases">
        <authorList>
            <person name="Sun Q."/>
            <person name="Evtushenko L."/>
        </authorList>
    </citation>
    <scope>NUCLEOTIDE SEQUENCE</scope>
    <source>
        <strain evidence="2">VKM B-2555</strain>
    </source>
</reference>
<protein>
    <recommendedName>
        <fullName evidence="1">HTH cro/C1-type domain-containing protein</fullName>
    </recommendedName>
</protein>
<accession>A0A9W6JKB2</accession>
<dbReference type="CDD" id="cd00093">
    <property type="entry name" value="HTH_XRE"/>
    <property type="match status" value="1"/>
</dbReference>
<dbReference type="SUPFAM" id="SSF47413">
    <property type="entry name" value="lambda repressor-like DNA-binding domains"/>
    <property type="match status" value="1"/>
</dbReference>
<dbReference type="RefSeq" id="WP_428981358.1">
    <property type="nucleotide sequence ID" value="NZ_BSFK01000016.1"/>
</dbReference>
<dbReference type="EMBL" id="BSFK01000016">
    <property type="protein sequence ID" value="GLK77624.1"/>
    <property type="molecule type" value="Genomic_DNA"/>
</dbReference>
<evidence type="ECO:0000313" key="3">
    <source>
        <dbReference type="Proteomes" id="UP001143364"/>
    </source>
</evidence>
<dbReference type="Gene3D" id="1.10.260.40">
    <property type="entry name" value="lambda repressor-like DNA-binding domains"/>
    <property type="match status" value="1"/>
</dbReference>
<organism evidence="2 3">
    <name type="scientific">Methylopila jiangsuensis</name>
    <dbReference type="NCBI Taxonomy" id="586230"/>
    <lineage>
        <taxon>Bacteria</taxon>
        <taxon>Pseudomonadati</taxon>
        <taxon>Pseudomonadota</taxon>
        <taxon>Alphaproteobacteria</taxon>
        <taxon>Hyphomicrobiales</taxon>
        <taxon>Methylopilaceae</taxon>
        <taxon>Methylopila</taxon>
    </lineage>
</organism>
<evidence type="ECO:0000259" key="1">
    <source>
        <dbReference type="PROSITE" id="PS50943"/>
    </source>
</evidence>
<name>A0A9W6JKB2_9HYPH</name>
<reference evidence="2" key="1">
    <citation type="journal article" date="2014" name="Int. J. Syst. Evol. Microbiol.">
        <title>Complete genome sequence of Corynebacterium casei LMG S-19264T (=DSM 44701T), isolated from a smear-ripened cheese.</title>
        <authorList>
            <consortium name="US DOE Joint Genome Institute (JGI-PGF)"/>
            <person name="Walter F."/>
            <person name="Albersmeier A."/>
            <person name="Kalinowski J."/>
            <person name="Ruckert C."/>
        </authorList>
    </citation>
    <scope>NUCLEOTIDE SEQUENCE</scope>
    <source>
        <strain evidence="2">VKM B-2555</strain>
    </source>
</reference>
<dbReference type="Pfam" id="PF01381">
    <property type="entry name" value="HTH_3"/>
    <property type="match status" value="1"/>
</dbReference>
<dbReference type="GO" id="GO:0003677">
    <property type="term" value="F:DNA binding"/>
    <property type="evidence" value="ECO:0007669"/>
    <property type="project" value="InterPro"/>
</dbReference>
<feature type="domain" description="HTH cro/C1-type" evidence="1">
    <location>
        <begin position="7"/>
        <end position="60"/>
    </location>
</feature>
<dbReference type="InterPro" id="IPR010982">
    <property type="entry name" value="Lambda_DNA-bd_dom_sf"/>
</dbReference>
<keyword evidence="3" id="KW-1185">Reference proteome</keyword>
<dbReference type="InterPro" id="IPR001387">
    <property type="entry name" value="Cro/C1-type_HTH"/>
</dbReference>
<comment type="caution">
    <text evidence="2">The sequence shown here is derived from an EMBL/GenBank/DDBJ whole genome shotgun (WGS) entry which is preliminary data.</text>
</comment>
<dbReference type="AlphaFoldDB" id="A0A9W6JKB2"/>
<dbReference type="SMART" id="SM00530">
    <property type="entry name" value="HTH_XRE"/>
    <property type="match status" value="1"/>
</dbReference>